<sequence>MEDQFVPISPSIVTNLEKLKLRFSDNELLVIRYLGNNEEIPIAAFVYINVLIDEKRLNQQIIRKISEDLDKNTGPLDVTVIDSIYSMGAVHVIPLMEPAINLISDAGILIFVEGHSKAYGIPLPGFVTRPVDEPMLELNVRGPREGFTEDLQKNLGMVYRRMKSANLKAKSYVIGRQSQTKVILLYLDNKVNPDVLTEVKERIEKIDLDVLVDSAQVEEWIQDNTFSPFPQILNTERPDRIITALNRGKITILIDGTPIALVAPSTFFEMMHPSEDLYERFYFANFLRVMRLITMFVSLFGPSLYIALTTFHLEMIPTPLMLAFLSTKAGIPFPTFVEALLMEVSFEVLREASLRLPRTVGQSVSIVGALIIGEAAVQSGIVSRPMVIVVAMTGIASFSIPSFSTGIAFRILRFPLMFLAASTGVFGISLGFILILLHLSSLQFCGVPFFEPINSTSFRNTVKKFILLPVQLRSMSNHKKTIKSLNQGNYHLDIDVEEYDKH</sequence>
<dbReference type="EMBL" id="CP034235">
    <property type="protein sequence ID" value="QGQ97887.1"/>
    <property type="molecule type" value="Genomic_DNA"/>
</dbReference>
<dbReference type="PANTHER" id="PTHR22550">
    <property type="entry name" value="SPORE GERMINATION PROTEIN"/>
    <property type="match status" value="1"/>
</dbReference>
<evidence type="ECO:0000313" key="4">
    <source>
        <dbReference type="EMBL" id="QGQ97887.1"/>
    </source>
</evidence>
<keyword evidence="3" id="KW-1133">Transmembrane helix</keyword>
<feature type="transmembrane region" description="Helical" evidence="3">
    <location>
        <begin position="363"/>
        <end position="381"/>
    </location>
</feature>
<keyword evidence="3" id="KW-0812">Transmembrane</keyword>
<dbReference type="KEGG" id="ppsc:EHS13_24865"/>
<reference evidence="5" key="1">
    <citation type="submission" date="2018-11" db="EMBL/GenBank/DDBJ databases">
        <title>Complete genome sequence of Paenibacillus sp. ML311-T8.</title>
        <authorList>
            <person name="Nam Y.-D."/>
            <person name="Kang J."/>
            <person name="Chung W.-H."/>
            <person name="Park Y.S."/>
        </authorList>
    </citation>
    <scope>NUCLEOTIDE SEQUENCE [LARGE SCALE GENOMIC DNA]</scope>
    <source>
        <strain evidence="5">ML311-T8</strain>
    </source>
</reference>
<accession>A0A6B8RPW4</accession>
<gene>
    <name evidence="4" type="ORF">EHS13_24865</name>
</gene>
<name>A0A6B8RPW4_9BACL</name>
<dbReference type="Pfam" id="PF03323">
    <property type="entry name" value="GerA"/>
    <property type="match status" value="1"/>
</dbReference>
<evidence type="ECO:0000256" key="1">
    <source>
        <dbReference type="ARBA" id="ARBA00005278"/>
    </source>
</evidence>
<dbReference type="InterPro" id="IPR050768">
    <property type="entry name" value="UPF0353/GerABKA_families"/>
</dbReference>
<evidence type="ECO:0000313" key="5">
    <source>
        <dbReference type="Proteomes" id="UP000426246"/>
    </source>
</evidence>
<dbReference type="RefSeq" id="WP_155702988.1">
    <property type="nucleotide sequence ID" value="NZ_CP034235.1"/>
</dbReference>
<dbReference type="AlphaFoldDB" id="A0A6B8RPW4"/>
<comment type="similarity">
    <text evidence="1">Belongs to the GerABKA family.</text>
</comment>
<dbReference type="GO" id="GO:0016020">
    <property type="term" value="C:membrane"/>
    <property type="evidence" value="ECO:0007669"/>
    <property type="project" value="InterPro"/>
</dbReference>
<dbReference type="Proteomes" id="UP000426246">
    <property type="component" value="Chromosome"/>
</dbReference>
<keyword evidence="2 3" id="KW-0472">Membrane</keyword>
<evidence type="ECO:0000256" key="3">
    <source>
        <dbReference type="SAM" id="Phobius"/>
    </source>
</evidence>
<proteinExistence type="inferred from homology"/>
<feature type="transmembrane region" description="Helical" evidence="3">
    <location>
        <begin position="289"/>
        <end position="308"/>
    </location>
</feature>
<organism evidence="4 5">
    <name type="scientific">Paenibacillus psychroresistens</name>
    <dbReference type="NCBI Taxonomy" id="1778678"/>
    <lineage>
        <taxon>Bacteria</taxon>
        <taxon>Bacillati</taxon>
        <taxon>Bacillota</taxon>
        <taxon>Bacilli</taxon>
        <taxon>Bacillales</taxon>
        <taxon>Paenibacillaceae</taxon>
        <taxon>Paenibacillus</taxon>
    </lineage>
</organism>
<dbReference type="OrthoDB" id="1726708at2"/>
<keyword evidence="5" id="KW-1185">Reference proteome</keyword>
<feature type="transmembrane region" description="Helical" evidence="3">
    <location>
        <begin position="387"/>
        <end position="409"/>
    </location>
</feature>
<feature type="transmembrane region" description="Helical" evidence="3">
    <location>
        <begin position="416"/>
        <end position="439"/>
    </location>
</feature>
<dbReference type="GO" id="GO:0009847">
    <property type="term" value="P:spore germination"/>
    <property type="evidence" value="ECO:0007669"/>
    <property type="project" value="InterPro"/>
</dbReference>
<protein>
    <submittedName>
        <fullName evidence="4">Spore germination protein</fullName>
    </submittedName>
</protein>
<evidence type="ECO:0000256" key="2">
    <source>
        <dbReference type="ARBA" id="ARBA00023136"/>
    </source>
</evidence>
<dbReference type="PANTHER" id="PTHR22550:SF5">
    <property type="entry name" value="LEUCINE ZIPPER PROTEIN 4"/>
    <property type="match status" value="1"/>
</dbReference>
<dbReference type="PIRSF" id="PIRSF005690">
    <property type="entry name" value="GerBA"/>
    <property type="match status" value="1"/>
</dbReference>
<dbReference type="InterPro" id="IPR004995">
    <property type="entry name" value="Spore_Ger"/>
</dbReference>